<dbReference type="Pfam" id="PF00703">
    <property type="entry name" value="Glyco_hydro_2"/>
    <property type="match status" value="1"/>
</dbReference>
<proteinExistence type="inferred from homology"/>
<keyword evidence="3" id="KW-0326">Glycosidase</keyword>
<dbReference type="Pfam" id="PF16355">
    <property type="entry name" value="DUF4982"/>
    <property type="match status" value="1"/>
</dbReference>
<feature type="domain" description="Glycoside hydrolase family 2 catalytic" evidence="5">
    <location>
        <begin position="277"/>
        <end position="434"/>
    </location>
</feature>
<dbReference type="Pfam" id="PF18565">
    <property type="entry name" value="Glyco_hydro2_C5"/>
    <property type="match status" value="1"/>
</dbReference>
<dbReference type="Gene3D" id="2.60.120.260">
    <property type="entry name" value="Galactose-binding domain-like"/>
    <property type="match status" value="1"/>
</dbReference>
<dbReference type="InterPro" id="IPR032311">
    <property type="entry name" value="DUF4982"/>
</dbReference>
<dbReference type="InterPro" id="IPR017853">
    <property type="entry name" value="GH"/>
</dbReference>
<evidence type="ECO:0000256" key="3">
    <source>
        <dbReference type="ARBA" id="ARBA00023295"/>
    </source>
</evidence>
<dbReference type="InterPro" id="IPR040605">
    <property type="entry name" value="Glyco_hydro2_dom5"/>
</dbReference>
<dbReference type="InterPro" id="IPR008979">
    <property type="entry name" value="Galactose-bd-like_sf"/>
</dbReference>
<evidence type="ECO:0000259" key="8">
    <source>
        <dbReference type="Pfam" id="PF18565"/>
    </source>
</evidence>
<dbReference type="InterPro" id="IPR006104">
    <property type="entry name" value="Glyco_hydro_2_N"/>
</dbReference>
<dbReference type="PANTHER" id="PTHR42732:SF1">
    <property type="entry name" value="BETA-MANNOSIDASE"/>
    <property type="match status" value="1"/>
</dbReference>
<protein>
    <submittedName>
        <fullName evidence="9">Glycoside hydrolase family 2 protein</fullName>
    </submittedName>
</protein>
<accession>A0A7C3RXQ9</accession>
<dbReference type="InterPro" id="IPR006102">
    <property type="entry name" value="Ig-like_GH2"/>
</dbReference>
<feature type="domain" description="Glycosyl hydrolases family 2 sugar binding" evidence="6">
    <location>
        <begin position="60"/>
        <end position="151"/>
    </location>
</feature>
<dbReference type="InterPro" id="IPR051913">
    <property type="entry name" value="GH2_Domain-Containing"/>
</dbReference>
<dbReference type="InterPro" id="IPR006101">
    <property type="entry name" value="Glyco_hydro_2"/>
</dbReference>
<evidence type="ECO:0000256" key="2">
    <source>
        <dbReference type="ARBA" id="ARBA00022801"/>
    </source>
</evidence>
<evidence type="ECO:0000259" key="4">
    <source>
        <dbReference type="Pfam" id="PF00703"/>
    </source>
</evidence>
<feature type="domain" description="Glycoside hydrolase family 2" evidence="8">
    <location>
        <begin position="705"/>
        <end position="802"/>
    </location>
</feature>
<dbReference type="GO" id="GO:0004553">
    <property type="term" value="F:hydrolase activity, hydrolyzing O-glycosyl compounds"/>
    <property type="evidence" value="ECO:0007669"/>
    <property type="project" value="InterPro"/>
</dbReference>
<dbReference type="SUPFAM" id="SSF51445">
    <property type="entry name" value="(Trans)glycosidases"/>
    <property type="match status" value="1"/>
</dbReference>
<reference evidence="9" key="1">
    <citation type="journal article" date="2020" name="mSystems">
        <title>Genome- and Community-Level Interaction Insights into Carbon Utilization and Element Cycling Functions of Hydrothermarchaeota in Hydrothermal Sediment.</title>
        <authorList>
            <person name="Zhou Z."/>
            <person name="Liu Y."/>
            <person name="Xu W."/>
            <person name="Pan J."/>
            <person name="Luo Z.H."/>
            <person name="Li M."/>
        </authorList>
    </citation>
    <scope>NUCLEOTIDE SEQUENCE [LARGE SCALE GENOMIC DNA]</scope>
    <source>
        <strain evidence="9">SpSt-81</strain>
    </source>
</reference>
<dbReference type="PRINTS" id="PR00132">
    <property type="entry name" value="GLHYDRLASE2"/>
</dbReference>
<dbReference type="SUPFAM" id="SSF49303">
    <property type="entry name" value="beta-Galactosidase/glucuronidase domain"/>
    <property type="match status" value="1"/>
</dbReference>
<evidence type="ECO:0000259" key="6">
    <source>
        <dbReference type="Pfam" id="PF02837"/>
    </source>
</evidence>
<feature type="domain" description="Glycoside hydrolase family 2 immunoglobulin-like beta-sandwich" evidence="4">
    <location>
        <begin position="158"/>
        <end position="268"/>
    </location>
</feature>
<name>A0A7C3RXQ9_DICTH</name>
<dbReference type="GO" id="GO:0005975">
    <property type="term" value="P:carbohydrate metabolic process"/>
    <property type="evidence" value="ECO:0007669"/>
    <property type="project" value="InterPro"/>
</dbReference>
<dbReference type="InterPro" id="IPR006103">
    <property type="entry name" value="Glyco_hydro_2_cat"/>
</dbReference>
<dbReference type="SUPFAM" id="SSF49785">
    <property type="entry name" value="Galactose-binding domain-like"/>
    <property type="match status" value="1"/>
</dbReference>
<evidence type="ECO:0000259" key="5">
    <source>
        <dbReference type="Pfam" id="PF02836"/>
    </source>
</evidence>
<keyword evidence="2 9" id="KW-0378">Hydrolase</keyword>
<dbReference type="EMBL" id="DTIN01000043">
    <property type="protein sequence ID" value="HFX14325.1"/>
    <property type="molecule type" value="Genomic_DNA"/>
</dbReference>
<feature type="domain" description="DUF4982" evidence="7">
    <location>
        <begin position="631"/>
        <end position="689"/>
    </location>
</feature>
<sequence length="812" mass="94555">MQKINIDRSWEYLESPLNYIDSVMREKNWIPVDLPHDIAIEKERREENPSGPDEGFTAGCSLFYKKELDFGEEYKDKNIILEFEGIMGISEIFINGFLVKKHFYGYTSFLVDITKYVKIGEKNILIVHVENTHKPSSRWYAGTGIYRHVWLHVGDKVYIKPWEFHITYDILNNEKAIIYPKVILKNTDDKVQNGKLVFEIFSKNNELIKSKEIDFYLDSKEEKEFRTDIELSNFIFWDIENPYLYKIRARVIKNNKEIDTSETEFGIRSISISPEEGLKLNGRPIKLKGGCIHHDHGILGSKSYDRAEERKVEILKNNGFNAVRLAHNPYAPSFLSACDRLGLLVIDEFFDVWTCGKKSYDYHLYFEKCWEEEVESTIKRDFNHPSIIMWSIGNEVTWGSGIDWEREEGYSSIYEWSDKLAKKVKELDPTRFVTSAFCGLSFESINVEDMEEDNIVLLGIWKGNEETKERWGEITKRFFKLLDVAGYNYKIERYAYDRIKYKDRIICGTETFPYTMYDNWKETLENSNVIGDFVWTAIDYLGEAGIGRVSIDREEANNFLGKYPWFLANCGDIDICGEKRPQSYYRDIVWRNRKDPIIFALPPELYGKKLYMRAWSWEPVERIYNFKGYEGKPIRIYIYADADEVELFLNGKSLGRKLSGEKVKFKTIYDITYEPGVLEVIAYKDGKEVGRDRLETTSDPSKLILIPDRKELISYGDLCYVKIIAVDEKGLEVPDADNKITVEVKGSGKLIALGNSDPFFHGSFVSSLGYLYKGKALAVIKSIEEEGEIYIKVSGDMLKSSEEKIYIKKERP</sequence>
<comment type="caution">
    <text evidence="9">The sequence shown here is derived from an EMBL/GenBank/DDBJ whole genome shotgun (WGS) entry which is preliminary data.</text>
</comment>
<dbReference type="Gene3D" id="3.20.20.80">
    <property type="entry name" value="Glycosidases"/>
    <property type="match status" value="1"/>
</dbReference>
<dbReference type="PANTHER" id="PTHR42732">
    <property type="entry name" value="BETA-GALACTOSIDASE"/>
    <property type="match status" value="1"/>
</dbReference>
<evidence type="ECO:0000256" key="1">
    <source>
        <dbReference type="ARBA" id="ARBA00007401"/>
    </source>
</evidence>
<dbReference type="Gene3D" id="2.60.40.10">
    <property type="entry name" value="Immunoglobulins"/>
    <property type="match status" value="3"/>
</dbReference>
<evidence type="ECO:0000313" key="9">
    <source>
        <dbReference type="EMBL" id="HFX14325.1"/>
    </source>
</evidence>
<dbReference type="Pfam" id="PF02837">
    <property type="entry name" value="Glyco_hydro_2_N"/>
    <property type="match status" value="1"/>
</dbReference>
<dbReference type="InterPro" id="IPR036156">
    <property type="entry name" value="Beta-gal/glucu_dom_sf"/>
</dbReference>
<dbReference type="Pfam" id="PF02836">
    <property type="entry name" value="Glyco_hydro_2_C"/>
    <property type="match status" value="1"/>
</dbReference>
<dbReference type="InterPro" id="IPR013783">
    <property type="entry name" value="Ig-like_fold"/>
</dbReference>
<evidence type="ECO:0000259" key="7">
    <source>
        <dbReference type="Pfam" id="PF16355"/>
    </source>
</evidence>
<gene>
    <name evidence="9" type="ORF">ENW00_09345</name>
</gene>
<dbReference type="AlphaFoldDB" id="A0A7C3RXQ9"/>
<organism evidence="9">
    <name type="scientific">Dictyoglomus thermophilum</name>
    <dbReference type="NCBI Taxonomy" id="14"/>
    <lineage>
        <taxon>Bacteria</taxon>
        <taxon>Pseudomonadati</taxon>
        <taxon>Dictyoglomota</taxon>
        <taxon>Dictyoglomia</taxon>
        <taxon>Dictyoglomales</taxon>
        <taxon>Dictyoglomaceae</taxon>
        <taxon>Dictyoglomus</taxon>
    </lineage>
</organism>
<comment type="similarity">
    <text evidence="1">Belongs to the glycosyl hydrolase 2 family.</text>
</comment>